<keyword evidence="3" id="KW-1185">Reference proteome</keyword>
<protein>
    <submittedName>
        <fullName evidence="2">Uncharacterized protein</fullName>
    </submittedName>
</protein>
<feature type="compositionally biased region" description="Polar residues" evidence="1">
    <location>
        <begin position="160"/>
        <end position="174"/>
    </location>
</feature>
<evidence type="ECO:0000313" key="2">
    <source>
        <dbReference type="EMBL" id="PPQ85104.1"/>
    </source>
</evidence>
<feature type="compositionally biased region" description="Basic residues" evidence="1">
    <location>
        <begin position="179"/>
        <end position="188"/>
    </location>
</feature>
<comment type="caution">
    <text evidence="2">The sequence shown here is derived from an EMBL/GenBank/DDBJ whole genome shotgun (WGS) entry which is preliminary data.</text>
</comment>
<accession>A0A409X2X8</accession>
<dbReference type="InParanoid" id="A0A409X2X8"/>
<gene>
    <name evidence="2" type="ORF">CVT26_005420</name>
</gene>
<sequence length="194" mass="21390">MLTASTCYKRPFLPIQCVFSNLAFASQLYQNTLSSAGRVTVAALLVRPEFWSFSASGIFLLLFKLLTSYWYPAFPEVCSYATVKYSCGCILSVSPLHRPFIACDRHHLADMGVCDNVVHIETSLNGNTPSISVPLHFSYLDVPARLRRKRLRSADHSAGPSGSNDNTAAASVQSEGPRRSTRPRKKSRKAVESS</sequence>
<feature type="region of interest" description="Disordered" evidence="1">
    <location>
        <begin position="151"/>
        <end position="194"/>
    </location>
</feature>
<proteinExistence type="predicted"/>
<reference evidence="2 3" key="1">
    <citation type="journal article" date="2018" name="Evol. Lett.">
        <title>Horizontal gene cluster transfer increased hallucinogenic mushroom diversity.</title>
        <authorList>
            <person name="Reynolds H.T."/>
            <person name="Vijayakumar V."/>
            <person name="Gluck-Thaler E."/>
            <person name="Korotkin H.B."/>
            <person name="Matheny P.B."/>
            <person name="Slot J.C."/>
        </authorList>
    </citation>
    <scope>NUCLEOTIDE SEQUENCE [LARGE SCALE GENOMIC DNA]</scope>
    <source>
        <strain evidence="2 3">SRW20</strain>
    </source>
</reference>
<evidence type="ECO:0000313" key="3">
    <source>
        <dbReference type="Proteomes" id="UP000284706"/>
    </source>
</evidence>
<name>A0A409X2X8_9AGAR</name>
<dbReference type="EMBL" id="NHYE01004345">
    <property type="protein sequence ID" value="PPQ85104.1"/>
    <property type="molecule type" value="Genomic_DNA"/>
</dbReference>
<organism evidence="2 3">
    <name type="scientific">Gymnopilus dilepis</name>
    <dbReference type="NCBI Taxonomy" id="231916"/>
    <lineage>
        <taxon>Eukaryota</taxon>
        <taxon>Fungi</taxon>
        <taxon>Dikarya</taxon>
        <taxon>Basidiomycota</taxon>
        <taxon>Agaricomycotina</taxon>
        <taxon>Agaricomycetes</taxon>
        <taxon>Agaricomycetidae</taxon>
        <taxon>Agaricales</taxon>
        <taxon>Agaricineae</taxon>
        <taxon>Hymenogastraceae</taxon>
        <taxon>Gymnopilus</taxon>
    </lineage>
</organism>
<evidence type="ECO:0000256" key="1">
    <source>
        <dbReference type="SAM" id="MobiDB-lite"/>
    </source>
</evidence>
<dbReference type="Proteomes" id="UP000284706">
    <property type="component" value="Unassembled WGS sequence"/>
</dbReference>
<dbReference type="AlphaFoldDB" id="A0A409X2X8"/>